<dbReference type="Pfam" id="PF00027">
    <property type="entry name" value="cNMP_binding"/>
    <property type="match status" value="1"/>
</dbReference>
<name>A0AAE3XST4_9BACT</name>
<keyword evidence="3" id="KW-1185">Reference proteome</keyword>
<sequence length="190" mass="22896">MQTEDKIQQFFKEKFPFNQEGLQEFSDSFVSKSYHKGKMIIQANSVVHNLIFLDEGVIREYFAKDDREMNTNFYTRPQFVNDFFTFTNAIPTKRNLECLSDVKTREMSMSKFNEFMMKYSCGKSFVDDIFNELIEIKEEEEFKHFSLTPDELYLDLMKNKPEWFQEIPLYHIASYLRMTPETLSRIRKRV</sequence>
<dbReference type="InterPro" id="IPR018490">
    <property type="entry name" value="cNMP-bd_dom_sf"/>
</dbReference>
<accession>A0AAE3XST4</accession>
<dbReference type="InterPro" id="IPR014710">
    <property type="entry name" value="RmlC-like_jellyroll"/>
</dbReference>
<evidence type="ECO:0000313" key="2">
    <source>
        <dbReference type="EMBL" id="MDR6241448.1"/>
    </source>
</evidence>
<feature type="domain" description="Cyclic nucleotide-binding" evidence="1">
    <location>
        <begin position="32"/>
        <end position="119"/>
    </location>
</feature>
<dbReference type="InterPro" id="IPR000595">
    <property type="entry name" value="cNMP-bd_dom"/>
</dbReference>
<dbReference type="Proteomes" id="UP001185092">
    <property type="component" value="Unassembled WGS sequence"/>
</dbReference>
<proteinExistence type="predicted"/>
<dbReference type="Gene3D" id="2.60.120.10">
    <property type="entry name" value="Jelly Rolls"/>
    <property type="match status" value="1"/>
</dbReference>
<dbReference type="RefSeq" id="WP_309942237.1">
    <property type="nucleotide sequence ID" value="NZ_AP025306.1"/>
</dbReference>
<comment type="caution">
    <text evidence="2">The sequence shown here is derived from an EMBL/GenBank/DDBJ whole genome shotgun (WGS) entry which is preliminary data.</text>
</comment>
<dbReference type="EMBL" id="JAVDQD010000008">
    <property type="protein sequence ID" value="MDR6241448.1"/>
    <property type="molecule type" value="Genomic_DNA"/>
</dbReference>
<evidence type="ECO:0000259" key="1">
    <source>
        <dbReference type="Pfam" id="PF00027"/>
    </source>
</evidence>
<organism evidence="2 3">
    <name type="scientific">Aureibacter tunicatorum</name>
    <dbReference type="NCBI Taxonomy" id="866807"/>
    <lineage>
        <taxon>Bacteria</taxon>
        <taxon>Pseudomonadati</taxon>
        <taxon>Bacteroidota</taxon>
        <taxon>Cytophagia</taxon>
        <taxon>Cytophagales</taxon>
        <taxon>Persicobacteraceae</taxon>
        <taxon>Aureibacter</taxon>
    </lineage>
</organism>
<dbReference type="AlphaFoldDB" id="A0AAE3XST4"/>
<gene>
    <name evidence="2" type="ORF">HNQ88_004535</name>
</gene>
<evidence type="ECO:0000313" key="3">
    <source>
        <dbReference type="Proteomes" id="UP001185092"/>
    </source>
</evidence>
<reference evidence="2" key="1">
    <citation type="submission" date="2023-07" db="EMBL/GenBank/DDBJ databases">
        <title>Genomic Encyclopedia of Type Strains, Phase IV (KMG-IV): sequencing the most valuable type-strain genomes for metagenomic binning, comparative biology and taxonomic classification.</title>
        <authorList>
            <person name="Goeker M."/>
        </authorList>
    </citation>
    <scope>NUCLEOTIDE SEQUENCE</scope>
    <source>
        <strain evidence="2">DSM 26174</strain>
    </source>
</reference>
<protein>
    <submittedName>
        <fullName evidence="2">CRP-like cAMP-binding protein</fullName>
    </submittedName>
</protein>
<dbReference type="SUPFAM" id="SSF51206">
    <property type="entry name" value="cAMP-binding domain-like"/>
    <property type="match status" value="1"/>
</dbReference>